<organism evidence="1 2">
    <name type="scientific">Anabarilius grahami</name>
    <name type="common">Kanglang fish</name>
    <name type="synonym">Barilius grahami</name>
    <dbReference type="NCBI Taxonomy" id="495550"/>
    <lineage>
        <taxon>Eukaryota</taxon>
        <taxon>Metazoa</taxon>
        <taxon>Chordata</taxon>
        <taxon>Craniata</taxon>
        <taxon>Vertebrata</taxon>
        <taxon>Euteleostomi</taxon>
        <taxon>Actinopterygii</taxon>
        <taxon>Neopterygii</taxon>
        <taxon>Teleostei</taxon>
        <taxon>Ostariophysi</taxon>
        <taxon>Cypriniformes</taxon>
        <taxon>Xenocyprididae</taxon>
        <taxon>Xenocypridinae</taxon>
        <taxon>Xenocypridinae incertae sedis</taxon>
        <taxon>Anabarilius</taxon>
    </lineage>
</organism>
<name>A0A3N0Y680_ANAGA</name>
<sequence>MWSGTWSSVDHSLQFAMGKRTPPAQPDLSHSRNGPRACAHLRLRAHHEDRERTFYSVSFVADGPTQPPSPASCAKAILFLGPTSVGSLQPLGYFGGSALLFGSSLGLPVSSSTLVHLGPSTSRLHLGFLLPRLQLGPLSLRLHRLLRPSGSTLVSRRSAYITDSTPLVQSDFSFPLALPWSSIPPALPQSFG</sequence>
<proteinExistence type="predicted"/>
<reference evidence="1 2" key="1">
    <citation type="submission" date="2018-10" db="EMBL/GenBank/DDBJ databases">
        <title>Genome assembly for a Yunnan-Guizhou Plateau 3E fish, Anabarilius grahami (Regan), and its evolutionary and genetic applications.</title>
        <authorList>
            <person name="Jiang W."/>
        </authorList>
    </citation>
    <scope>NUCLEOTIDE SEQUENCE [LARGE SCALE GENOMIC DNA]</scope>
    <source>
        <strain evidence="1">AG-KIZ</strain>
        <tissue evidence="1">Muscle</tissue>
    </source>
</reference>
<evidence type="ECO:0000313" key="2">
    <source>
        <dbReference type="Proteomes" id="UP000281406"/>
    </source>
</evidence>
<dbReference type="EMBL" id="RJVU01051924">
    <property type="protein sequence ID" value="ROL41268.1"/>
    <property type="molecule type" value="Genomic_DNA"/>
</dbReference>
<protein>
    <submittedName>
        <fullName evidence="1">Uncharacterized protein</fullName>
    </submittedName>
</protein>
<evidence type="ECO:0000313" key="1">
    <source>
        <dbReference type="EMBL" id="ROL41268.1"/>
    </source>
</evidence>
<dbReference type="AlphaFoldDB" id="A0A3N0Y680"/>
<comment type="caution">
    <text evidence="1">The sequence shown here is derived from an EMBL/GenBank/DDBJ whole genome shotgun (WGS) entry which is preliminary data.</text>
</comment>
<keyword evidence="2" id="KW-1185">Reference proteome</keyword>
<dbReference type="Proteomes" id="UP000281406">
    <property type="component" value="Unassembled WGS sequence"/>
</dbReference>
<accession>A0A3N0Y680</accession>
<gene>
    <name evidence="1" type="ORF">DPX16_5377</name>
</gene>